<feature type="chain" id="PRO_5023415441" description="Phosphatidylserine decarboxylase alpha chain" evidence="12">
    <location>
        <begin position="250"/>
        <end position="284"/>
    </location>
</feature>
<dbReference type="Proteomes" id="UP000192342">
    <property type="component" value="Unassembled WGS sequence"/>
</dbReference>
<dbReference type="UniPathway" id="UPA00558">
    <property type="reaction ID" value="UER00616"/>
</dbReference>
<reference evidence="13 14" key="1">
    <citation type="submission" date="2013-04" db="EMBL/GenBank/DDBJ databases">
        <title>Oceanococcus atlanticus 22II-S10r2 Genome Sequencing.</title>
        <authorList>
            <person name="Lai Q."/>
            <person name="Li G."/>
            <person name="Shao Z."/>
        </authorList>
    </citation>
    <scope>NUCLEOTIDE SEQUENCE [LARGE SCALE GENOMIC DNA]</scope>
    <source>
        <strain evidence="13 14">22II-S10r2</strain>
    </source>
</reference>
<accession>A0A1Y1SBR8</accession>
<dbReference type="InterPro" id="IPR033177">
    <property type="entry name" value="PSD-B"/>
</dbReference>
<evidence type="ECO:0000256" key="6">
    <source>
        <dbReference type="ARBA" id="ARBA00023136"/>
    </source>
</evidence>
<feature type="chain" id="PRO_5023415442" description="Phosphatidylserine decarboxylase beta chain" evidence="12">
    <location>
        <begin position="1"/>
        <end position="249"/>
    </location>
</feature>
<keyword evidence="11 12" id="KW-0670">Pyruvate</keyword>
<name>A0A1Y1SBR8_9GAMM</name>
<dbReference type="InterPro" id="IPR033178">
    <property type="entry name" value="PSD_type1_pro"/>
</dbReference>
<evidence type="ECO:0000256" key="10">
    <source>
        <dbReference type="ARBA" id="ARBA00023264"/>
    </source>
</evidence>
<comment type="cofactor">
    <cofactor evidence="12">
        <name>pyruvate</name>
        <dbReference type="ChEBI" id="CHEBI:15361"/>
    </cofactor>
    <text evidence="12">Binds 1 pyruvoyl group covalently per subunit.</text>
</comment>
<evidence type="ECO:0000256" key="11">
    <source>
        <dbReference type="ARBA" id="ARBA00023317"/>
    </source>
</evidence>
<evidence type="ECO:0000313" key="14">
    <source>
        <dbReference type="Proteomes" id="UP000192342"/>
    </source>
</evidence>
<evidence type="ECO:0000256" key="8">
    <source>
        <dbReference type="ARBA" id="ARBA00023209"/>
    </source>
</evidence>
<comment type="catalytic activity">
    <reaction evidence="12">
        <text>a 1,2-diacyl-sn-glycero-3-phospho-L-serine + H(+) = a 1,2-diacyl-sn-glycero-3-phosphoethanolamine + CO2</text>
        <dbReference type="Rhea" id="RHEA:20828"/>
        <dbReference type="ChEBI" id="CHEBI:15378"/>
        <dbReference type="ChEBI" id="CHEBI:16526"/>
        <dbReference type="ChEBI" id="CHEBI:57262"/>
        <dbReference type="ChEBI" id="CHEBI:64612"/>
        <dbReference type="EC" id="4.1.1.65"/>
    </reaction>
</comment>
<evidence type="ECO:0000313" key="13">
    <source>
        <dbReference type="EMBL" id="ORE86013.1"/>
    </source>
</evidence>
<dbReference type="PANTHER" id="PTHR10067:SF6">
    <property type="entry name" value="PHOSPHATIDYLSERINE DECARBOXYLASE PROENZYME, MITOCHONDRIAL"/>
    <property type="match status" value="1"/>
</dbReference>
<comment type="similarity">
    <text evidence="12">Belongs to the phosphatidylserine decarboxylase family. PSD-B subfamily. Prokaryotic type I sub-subfamily.</text>
</comment>
<feature type="site" description="Cleavage (non-hydrolytic); by autocatalysis" evidence="12">
    <location>
        <begin position="249"/>
        <end position="250"/>
    </location>
</feature>
<sequence>MSLSGLIEHASQAILPTRPLSSLVHRLTQIETPAIKNASIDFLLKHFDIDMSEARQEDPHAYRSFNAFFTRELKADARPLAPEPALLCPVDGRISQLGAIENSTIFQAKGRSYTSAALLADAAAAKTYDNGQFATIYLAPNNYHRIHMPLDARLTHARFVPGRLFSVRPSTAQAIDALFARNERLVLHFDSALGPFVLVMVGALFVGSMETVMEGKISPPHSRNIRDFDYRERTPRLQRGEELGRFNMGSTVILLFPQNSMAWADDLAPGTVVRMGQALGAPRS</sequence>
<evidence type="ECO:0000256" key="4">
    <source>
        <dbReference type="ARBA" id="ARBA00022793"/>
    </source>
</evidence>
<evidence type="ECO:0000256" key="3">
    <source>
        <dbReference type="ARBA" id="ARBA00022516"/>
    </source>
</evidence>
<keyword evidence="7 12" id="KW-0865">Zymogen</keyword>
<keyword evidence="3 12" id="KW-0444">Lipid biosynthesis</keyword>
<comment type="subcellular location">
    <subcellularLocation>
        <location evidence="12">Cell membrane</location>
        <topology evidence="12">Peripheral membrane protein</topology>
    </subcellularLocation>
</comment>
<dbReference type="RefSeq" id="WP_083562040.1">
    <property type="nucleotide sequence ID" value="NZ_AQQV01000003.1"/>
</dbReference>
<dbReference type="STRING" id="1317117.ATO7_11988"/>
<dbReference type="GO" id="GO:0004609">
    <property type="term" value="F:phosphatidylserine decarboxylase activity"/>
    <property type="evidence" value="ECO:0007669"/>
    <property type="project" value="UniProtKB-UniRule"/>
</dbReference>
<dbReference type="Pfam" id="PF02666">
    <property type="entry name" value="PS_Dcarbxylase"/>
    <property type="match status" value="1"/>
</dbReference>
<keyword evidence="10 12" id="KW-1208">Phospholipid metabolism</keyword>
<feature type="active site" description="Charge relay system; for autoendoproteolytic cleavage activity" evidence="12">
    <location>
        <position position="91"/>
    </location>
</feature>
<comment type="pathway">
    <text evidence="1">Lipid metabolism.</text>
</comment>
<keyword evidence="2 12" id="KW-1003">Cell membrane</keyword>
<dbReference type="AlphaFoldDB" id="A0A1Y1SBR8"/>
<feature type="active site" description="Charge relay system; for autoendoproteolytic cleavage activity" evidence="12">
    <location>
        <position position="250"/>
    </location>
</feature>
<evidence type="ECO:0000256" key="5">
    <source>
        <dbReference type="ARBA" id="ARBA00023098"/>
    </source>
</evidence>
<keyword evidence="9 12" id="KW-0456">Lyase</keyword>
<dbReference type="EC" id="4.1.1.65" evidence="12"/>
<keyword evidence="6 12" id="KW-0472">Membrane</keyword>
<dbReference type="InterPro" id="IPR003817">
    <property type="entry name" value="PS_Dcarbxylase"/>
</dbReference>
<keyword evidence="14" id="KW-1185">Reference proteome</keyword>
<dbReference type="GO" id="GO:0006646">
    <property type="term" value="P:phosphatidylethanolamine biosynthetic process"/>
    <property type="evidence" value="ECO:0007669"/>
    <property type="project" value="UniProtKB-UniRule"/>
</dbReference>
<dbReference type="EMBL" id="AQQV01000003">
    <property type="protein sequence ID" value="ORE86013.1"/>
    <property type="molecule type" value="Genomic_DNA"/>
</dbReference>
<evidence type="ECO:0000256" key="9">
    <source>
        <dbReference type="ARBA" id="ARBA00023239"/>
    </source>
</evidence>
<feature type="active site" description="Schiff-base intermediate with substrate; via pyruvic acid; for decarboxylase activity" evidence="12">
    <location>
        <position position="250"/>
    </location>
</feature>
<comment type="caution">
    <text evidence="13">The sequence shown here is derived from an EMBL/GenBank/DDBJ whole genome shotgun (WGS) entry which is preliminary data.</text>
</comment>
<comment type="PTM">
    <text evidence="12">Is synthesized initially as an inactive proenzyme. Formation of the active enzyme involves a self-maturation process in which the active site pyruvoyl group is generated from an internal serine residue via an autocatalytic post-translational modification. Two non-identical subunits are generated from the proenzyme in this reaction, and the pyruvate is formed at the N-terminus of the alpha chain, which is derived from the carboxyl end of the proenzyme. The autoendoproteolytic cleavage occurs by a canonical serine protease mechanism, in which the side chain hydroxyl group of the serine supplies its oxygen atom to form the C-terminus of the beta chain, while the remainder of the serine residue undergoes an oxidative deamination to produce ammonia and the pyruvoyl prosthetic group on the alpha chain. During this reaction, the Ser that is part of the protease active site of the proenzyme becomes the pyruvoyl prosthetic group, which constitutes an essential element of the active site of the mature decarboxylase.</text>
</comment>
<dbReference type="HAMAP" id="MF_00662">
    <property type="entry name" value="PS_decarb_PSD_B_type1"/>
    <property type="match status" value="1"/>
</dbReference>
<evidence type="ECO:0000256" key="1">
    <source>
        <dbReference type="ARBA" id="ARBA00005189"/>
    </source>
</evidence>
<evidence type="ECO:0000256" key="2">
    <source>
        <dbReference type="ARBA" id="ARBA00022475"/>
    </source>
</evidence>
<comment type="function">
    <text evidence="12">Catalyzes the formation of phosphatidylethanolamine (PtdEtn) from phosphatidylserine (PtdSer).</text>
</comment>
<feature type="modified residue" description="Pyruvic acid (Ser); by autocatalysis" evidence="12">
    <location>
        <position position="250"/>
    </location>
</feature>
<comment type="subunit">
    <text evidence="12">Heterodimer of a large membrane-associated beta subunit and a small pyruvoyl-containing alpha subunit.</text>
</comment>
<proteinExistence type="inferred from homology"/>
<keyword evidence="5 12" id="KW-0443">Lipid metabolism</keyword>
<keyword evidence="4 12" id="KW-0210">Decarboxylase</keyword>
<dbReference type="NCBIfam" id="TIGR00163">
    <property type="entry name" value="PS_decarb"/>
    <property type="match status" value="1"/>
</dbReference>
<comment type="pathway">
    <text evidence="12">Phospholipid metabolism; phosphatidylethanolamine biosynthesis; phosphatidylethanolamine from CDP-diacylglycerol: step 2/2.</text>
</comment>
<gene>
    <name evidence="12" type="primary">psd</name>
    <name evidence="13" type="ORF">ATO7_11988</name>
</gene>
<evidence type="ECO:0000256" key="12">
    <source>
        <dbReference type="HAMAP-Rule" id="MF_00662"/>
    </source>
</evidence>
<dbReference type="GO" id="GO:0005886">
    <property type="term" value="C:plasma membrane"/>
    <property type="evidence" value="ECO:0007669"/>
    <property type="project" value="UniProtKB-SubCell"/>
</dbReference>
<keyword evidence="8 12" id="KW-0594">Phospholipid biosynthesis</keyword>
<feature type="active site" description="Charge relay system; for autoendoproteolytic cleavage activity" evidence="12">
    <location>
        <position position="147"/>
    </location>
</feature>
<dbReference type="OrthoDB" id="9802030at2"/>
<protein>
    <recommendedName>
        <fullName evidence="12">Phosphatidylserine decarboxylase proenzyme</fullName>
        <ecNumber evidence="12">4.1.1.65</ecNumber>
    </recommendedName>
    <component>
        <recommendedName>
            <fullName evidence="12">Phosphatidylserine decarboxylase alpha chain</fullName>
        </recommendedName>
    </component>
    <component>
        <recommendedName>
            <fullName evidence="12">Phosphatidylserine decarboxylase beta chain</fullName>
        </recommendedName>
    </component>
</protein>
<evidence type="ECO:0000256" key="7">
    <source>
        <dbReference type="ARBA" id="ARBA00023145"/>
    </source>
</evidence>
<dbReference type="PANTHER" id="PTHR10067">
    <property type="entry name" value="PHOSPHATIDYLSERINE DECARBOXYLASE"/>
    <property type="match status" value="1"/>
</dbReference>
<organism evidence="13 14">
    <name type="scientific">Oceanococcus atlanticus</name>
    <dbReference type="NCBI Taxonomy" id="1317117"/>
    <lineage>
        <taxon>Bacteria</taxon>
        <taxon>Pseudomonadati</taxon>
        <taxon>Pseudomonadota</taxon>
        <taxon>Gammaproteobacteria</taxon>
        <taxon>Chromatiales</taxon>
        <taxon>Oceanococcaceae</taxon>
        <taxon>Oceanococcus</taxon>
    </lineage>
</organism>